<dbReference type="PANTHER" id="PTHR35311:SF1">
    <property type="entry name" value="PROTEIN EMBRYO DEFECTIVE 1674"/>
    <property type="match status" value="1"/>
</dbReference>
<dbReference type="Pfam" id="PF09133">
    <property type="entry name" value="SANTA"/>
    <property type="match status" value="1"/>
</dbReference>
<sequence length="170" mass="18204">MVTTRRGRSLESATPELETPKRRTSALKRHATSSTSAAQKPKTPFSSTTPATTTVFLEDWWLINANGKDLGVGGFASRASLGVRAFSSAPVSKRHSGTVLETADGITVTICGLINMSRTHQNGFPSKDLELNREKILALGLFSMSTNCNNRLVGSAIGFGLLSILIQLLI</sequence>
<keyword evidence="2" id="KW-0472">Membrane</keyword>
<dbReference type="InterPro" id="IPR015216">
    <property type="entry name" value="SANTA"/>
</dbReference>
<evidence type="ECO:0000256" key="2">
    <source>
        <dbReference type="SAM" id="Phobius"/>
    </source>
</evidence>
<feature type="region of interest" description="Disordered" evidence="1">
    <location>
        <begin position="1"/>
        <end position="49"/>
    </location>
</feature>
<name>A0A2P5FZZ6_TREOI</name>
<dbReference type="PANTHER" id="PTHR35311">
    <property type="entry name" value="KINETOCHORE-ASSOCIATED PROTEIN KNL-2 HOMOLOG"/>
    <property type="match status" value="1"/>
</dbReference>
<dbReference type="InterPro" id="IPR053090">
    <property type="entry name" value="Centromere_KNL-2_homolog"/>
</dbReference>
<dbReference type="Proteomes" id="UP000237000">
    <property type="component" value="Unassembled WGS sequence"/>
</dbReference>
<feature type="transmembrane region" description="Helical" evidence="2">
    <location>
        <begin position="152"/>
        <end position="169"/>
    </location>
</feature>
<keyword evidence="2" id="KW-1133">Transmembrane helix</keyword>
<evidence type="ECO:0000256" key="1">
    <source>
        <dbReference type="SAM" id="MobiDB-lite"/>
    </source>
</evidence>
<organism evidence="4 5">
    <name type="scientific">Trema orientale</name>
    <name type="common">Charcoal tree</name>
    <name type="synonym">Celtis orientalis</name>
    <dbReference type="NCBI Taxonomy" id="63057"/>
    <lineage>
        <taxon>Eukaryota</taxon>
        <taxon>Viridiplantae</taxon>
        <taxon>Streptophyta</taxon>
        <taxon>Embryophyta</taxon>
        <taxon>Tracheophyta</taxon>
        <taxon>Spermatophyta</taxon>
        <taxon>Magnoliopsida</taxon>
        <taxon>eudicotyledons</taxon>
        <taxon>Gunneridae</taxon>
        <taxon>Pentapetalae</taxon>
        <taxon>rosids</taxon>
        <taxon>fabids</taxon>
        <taxon>Rosales</taxon>
        <taxon>Cannabaceae</taxon>
        <taxon>Trema</taxon>
    </lineage>
</organism>
<keyword evidence="2" id="KW-0812">Transmembrane</keyword>
<evidence type="ECO:0000313" key="4">
    <source>
        <dbReference type="EMBL" id="POO03378.1"/>
    </source>
</evidence>
<keyword evidence="5" id="KW-1185">Reference proteome</keyword>
<feature type="domain" description="SANTA" evidence="3">
    <location>
        <begin position="55"/>
        <end position="128"/>
    </location>
</feature>
<gene>
    <name evidence="4" type="ORF">TorRG33x02_005830</name>
</gene>
<protein>
    <submittedName>
        <fullName evidence="4">SANT associated</fullName>
    </submittedName>
</protein>
<feature type="compositionally biased region" description="Low complexity" evidence="1">
    <location>
        <begin position="40"/>
        <end position="49"/>
    </location>
</feature>
<proteinExistence type="predicted"/>
<evidence type="ECO:0000313" key="5">
    <source>
        <dbReference type="Proteomes" id="UP000237000"/>
    </source>
</evidence>
<comment type="caution">
    <text evidence="4">The sequence shown here is derived from an EMBL/GenBank/DDBJ whole genome shotgun (WGS) entry which is preliminary data.</text>
</comment>
<accession>A0A2P5FZZ6</accession>
<dbReference type="InParanoid" id="A0A2P5FZZ6"/>
<feature type="compositionally biased region" description="Basic residues" evidence="1">
    <location>
        <begin position="22"/>
        <end position="31"/>
    </location>
</feature>
<dbReference type="EMBL" id="JXTC01000002">
    <property type="protein sequence ID" value="POO03378.1"/>
    <property type="molecule type" value="Genomic_DNA"/>
</dbReference>
<dbReference type="AlphaFoldDB" id="A0A2P5FZZ6"/>
<evidence type="ECO:0000259" key="3">
    <source>
        <dbReference type="Pfam" id="PF09133"/>
    </source>
</evidence>
<dbReference type="STRING" id="63057.A0A2P5FZZ6"/>
<dbReference type="OrthoDB" id="1164069at2759"/>
<reference evidence="5" key="1">
    <citation type="submission" date="2016-06" db="EMBL/GenBank/DDBJ databases">
        <title>Parallel loss of symbiosis genes in relatives of nitrogen-fixing non-legume Parasponia.</title>
        <authorList>
            <person name="Van Velzen R."/>
            <person name="Holmer R."/>
            <person name="Bu F."/>
            <person name="Rutten L."/>
            <person name="Van Zeijl A."/>
            <person name="Liu W."/>
            <person name="Santuari L."/>
            <person name="Cao Q."/>
            <person name="Sharma T."/>
            <person name="Shen D."/>
            <person name="Roswanjaya Y."/>
            <person name="Wardhani T."/>
            <person name="Kalhor M.S."/>
            <person name="Jansen J."/>
            <person name="Van den Hoogen J."/>
            <person name="Gungor B."/>
            <person name="Hartog M."/>
            <person name="Hontelez J."/>
            <person name="Verver J."/>
            <person name="Yang W.-C."/>
            <person name="Schijlen E."/>
            <person name="Repin R."/>
            <person name="Schilthuizen M."/>
            <person name="Schranz E."/>
            <person name="Heidstra R."/>
            <person name="Miyata K."/>
            <person name="Fedorova E."/>
            <person name="Kohlen W."/>
            <person name="Bisseling T."/>
            <person name="Smit S."/>
            <person name="Geurts R."/>
        </authorList>
    </citation>
    <scope>NUCLEOTIDE SEQUENCE [LARGE SCALE GENOMIC DNA]</scope>
    <source>
        <strain evidence="5">cv. RG33-2</strain>
    </source>
</reference>